<keyword evidence="2" id="KW-1185">Reference proteome</keyword>
<comment type="caution">
    <text evidence="1">The sequence shown here is derived from an EMBL/GenBank/DDBJ whole genome shotgun (WGS) entry which is preliminary data.</text>
</comment>
<name>A0ABU7AZZ3_9TELE</name>
<accession>A0ABU7AZZ3</accession>
<dbReference type="EMBL" id="JAHUTI010034559">
    <property type="protein sequence ID" value="MED6243589.1"/>
    <property type="molecule type" value="Genomic_DNA"/>
</dbReference>
<evidence type="ECO:0000313" key="2">
    <source>
        <dbReference type="Proteomes" id="UP001345963"/>
    </source>
</evidence>
<proteinExistence type="predicted"/>
<evidence type="ECO:0000313" key="1">
    <source>
        <dbReference type="EMBL" id="MED6243589.1"/>
    </source>
</evidence>
<dbReference type="Proteomes" id="UP001345963">
    <property type="component" value="Unassembled WGS sequence"/>
</dbReference>
<protein>
    <submittedName>
        <fullName evidence="1">Uncharacterized protein</fullName>
    </submittedName>
</protein>
<organism evidence="1 2">
    <name type="scientific">Ataeniobius toweri</name>
    <dbReference type="NCBI Taxonomy" id="208326"/>
    <lineage>
        <taxon>Eukaryota</taxon>
        <taxon>Metazoa</taxon>
        <taxon>Chordata</taxon>
        <taxon>Craniata</taxon>
        <taxon>Vertebrata</taxon>
        <taxon>Euteleostomi</taxon>
        <taxon>Actinopterygii</taxon>
        <taxon>Neopterygii</taxon>
        <taxon>Teleostei</taxon>
        <taxon>Neoteleostei</taxon>
        <taxon>Acanthomorphata</taxon>
        <taxon>Ovalentaria</taxon>
        <taxon>Atherinomorphae</taxon>
        <taxon>Cyprinodontiformes</taxon>
        <taxon>Goodeidae</taxon>
        <taxon>Ataeniobius</taxon>
    </lineage>
</organism>
<reference evidence="1 2" key="1">
    <citation type="submission" date="2021-07" db="EMBL/GenBank/DDBJ databases">
        <authorList>
            <person name="Palmer J.M."/>
        </authorList>
    </citation>
    <scope>NUCLEOTIDE SEQUENCE [LARGE SCALE GENOMIC DNA]</scope>
    <source>
        <strain evidence="1 2">AT_MEX2019</strain>
        <tissue evidence="1">Muscle</tissue>
    </source>
</reference>
<gene>
    <name evidence="1" type="ORF">ATANTOWER_022938</name>
</gene>
<sequence>MNNNNSKTRKKAGARTGLEACWHALGIQLRLCLWGSAWAKPQWATLDRKSLALLETLEMPSCQNWTSML</sequence>